<comment type="caution">
    <text evidence="2">The sequence shown here is derived from an EMBL/GenBank/DDBJ whole genome shotgun (WGS) entry which is preliminary data.</text>
</comment>
<proteinExistence type="predicted"/>
<dbReference type="SUPFAM" id="SSF55785">
    <property type="entry name" value="PYP-like sensor domain (PAS domain)"/>
    <property type="match status" value="1"/>
</dbReference>
<protein>
    <recommendedName>
        <fullName evidence="4">PAS domain-containing protein</fullName>
    </recommendedName>
</protein>
<dbReference type="EMBL" id="JAAAID010000754">
    <property type="protein sequence ID" value="KAG0014179.1"/>
    <property type="molecule type" value="Genomic_DNA"/>
</dbReference>
<keyword evidence="3" id="KW-1185">Reference proteome</keyword>
<dbReference type="Gene3D" id="3.30.450.20">
    <property type="entry name" value="PAS domain"/>
    <property type="match status" value="1"/>
</dbReference>
<reference evidence="2" key="1">
    <citation type="journal article" date="2020" name="Fungal Divers.">
        <title>Resolving the Mortierellaceae phylogeny through synthesis of multi-gene phylogenetics and phylogenomics.</title>
        <authorList>
            <person name="Vandepol N."/>
            <person name="Liber J."/>
            <person name="Desiro A."/>
            <person name="Na H."/>
            <person name="Kennedy M."/>
            <person name="Barry K."/>
            <person name="Grigoriev I.V."/>
            <person name="Miller A.N."/>
            <person name="O'Donnell K."/>
            <person name="Stajich J.E."/>
            <person name="Bonito G."/>
        </authorList>
    </citation>
    <scope>NUCLEOTIDE SEQUENCE</scope>
    <source>
        <strain evidence="2">NRRL 2769</strain>
    </source>
</reference>
<sequence length="346" mass="40072">MASLMGSEKEELERISRNHKNVSSTWNPAKLDMELRACLFLNRFTRNLCVMYASPSCEMVLDLDPDDLLGKPLLLYIRADDLASFVAQADLAKSTATVRHLRFWFQSPNCRQEIPLEAIFLGAADALVAVFRRCLPFRRKQFITNFSSQEYSTRRNSGKFSRNYSFSSRISRSRGSSFERSEPYGRIRHVYSIRDSPTDTFSSSSSSISSTQNQGTRSYQASLQNVPVGSISSIRSLDKEQARLRPLTSFHEEETDVLKSKAKHLLREFRTQDSEVETCLVEEFEKVRLVPDRTKAIRRERGTEEEEHSEVEDDDYYDEVPEITIPDESIEEILMPYSMRRHWKEE</sequence>
<evidence type="ECO:0000313" key="3">
    <source>
        <dbReference type="Proteomes" id="UP000703661"/>
    </source>
</evidence>
<feature type="compositionally biased region" description="Acidic residues" evidence="1">
    <location>
        <begin position="303"/>
        <end position="320"/>
    </location>
</feature>
<evidence type="ECO:0000256" key="1">
    <source>
        <dbReference type="SAM" id="MobiDB-lite"/>
    </source>
</evidence>
<gene>
    <name evidence="2" type="ORF">BGZ80_010597</name>
</gene>
<evidence type="ECO:0000313" key="2">
    <source>
        <dbReference type="EMBL" id="KAG0014179.1"/>
    </source>
</evidence>
<dbReference type="AlphaFoldDB" id="A0A9P6SZM1"/>
<dbReference type="Proteomes" id="UP000703661">
    <property type="component" value="Unassembled WGS sequence"/>
</dbReference>
<feature type="region of interest" description="Disordered" evidence="1">
    <location>
        <begin position="299"/>
        <end position="320"/>
    </location>
</feature>
<feature type="region of interest" description="Disordered" evidence="1">
    <location>
        <begin position="195"/>
        <end position="219"/>
    </location>
</feature>
<name>A0A9P6SZM1_9FUNG</name>
<organism evidence="2 3">
    <name type="scientific">Entomortierella chlamydospora</name>
    <dbReference type="NCBI Taxonomy" id="101097"/>
    <lineage>
        <taxon>Eukaryota</taxon>
        <taxon>Fungi</taxon>
        <taxon>Fungi incertae sedis</taxon>
        <taxon>Mucoromycota</taxon>
        <taxon>Mortierellomycotina</taxon>
        <taxon>Mortierellomycetes</taxon>
        <taxon>Mortierellales</taxon>
        <taxon>Mortierellaceae</taxon>
        <taxon>Entomortierella</taxon>
    </lineage>
</organism>
<evidence type="ECO:0008006" key="4">
    <source>
        <dbReference type="Google" id="ProtNLM"/>
    </source>
</evidence>
<accession>A0A9P6SZM1</accession>
<dbReference type="InterPro" id="IPR035965">
    <property type="entry name" value="PAS-like_dom_sf"/>
</dbReference>